<reference evidence="8 9" key="2">
    <citation type="journal article" date="2012" name="Int. J. Syst. Evol. Microbiol.">
        <title>Magnetococcus marinus gen. nov., sp. nov., a marine, magnetotactic bacterium that represents a novel lineage (Magnetococcaceae fam. nov.; Magnetococcales ord. nov.) at the base of the Alphaproteobacteria.</title>
        <authorList>
            <person name="Bazylinski D.A."/>
            <person name="Williams T.J."/>
            <person name="Lefevre C.T."/>
            <person name="Berg R.J."/>
            <person name="Zhang C.L."/>
            <person name="Bowser S.S."/>
            <person name="Dean A.J."/>
            <person name="Beveridge T.J."/>
        </authorList>
    </citation>
    <scope>NUCLEOTIDE SEQUENCE [LARGE SCALE GENOMIC DNA]</scope>
    <source>
        <strain evidence="9">ATCC BAA-1437 / JCM 17883 / MC-1</strain>
    </source>
</reference>
<comment type="function">
    <text evidence="5">Modulates RecA activity.</text>
</comment>
<keyword evidence="9" id="KW-1185">Reference proteome</keyword>
<comment type="subcellular location">
    <subcellularLocation>
        <location evidence="1 5">Cytoplasm</location>
    </subcellularLocation>
</comment>
<dbReference type="GO" id="GO:0005737">
    <property type="term" value="C:cytoplasm"/>
    <property type="evidence" value="ECO:0007669"/>
    <property type="project" value="UniProtKB-SubCell"/>
</dbReference>
<dbReference type="HAMAP" id="MF_01114">
    <property type="entry name" value="RecX"/>
    <property type="match status" value="1"/>
</dbReference>
<dbReference type="RefSeq" id="WP_011711715.1">
    <property type="nucleotide sequence ID" value="NC_008576.1"/>
</dbReference>
<feature type="domain" description="RecX second three-helical" evidence="6">
    <location>
        <begin position="53"/>
        <end position="93"/>
    </location>
</feature>
<gene>
    <name evidence="5" type="primary">recX</name>
    <name evidence="8" type="ordered locus">Mmc1_0012</name>
</gene>
<sequence length="150" mass="17404">MTEIELYEQALRWLGRREYGEMELRNRLRTLPEVSLELVNKVVERLLAMDYLSDVRFAEALVRDRTRRGQGSLRIRHELQQKGVPALIIESSLAELAPNDTAQENAHRALVKRFGPTPPEDLKARKKRHDFLTRRGFDGQTIRMVLEALG</sequence>
<dbReference type="STRING" id="156889.Mmc1_0012"/>
<evidence type="ECO:0000313" key="8">
    <source>
        <dbReference type="EMBL" id="ABK42541.1"/>
    </source>
</evidence>
<dbReference type="Pfam" id="PF02631">
    <property type="entry name" value="RecX_HTH2"/>
    <property type="match status" value="1"/>
</dbReference>
<organism evidence="8 9">
    <name type="scientific">Magnetococcus marinus (strain ATCC BAA-1437 / JCM 17883 / MC-1)</name>
    <dbReference type="NCBI Taxonomy" id="156889"/>
    <lineage>
        <taxon>Bacteria</taxon>
        <taxon>Pseudomonadati</taxon>
        <taxon>Pseudomonadota</taxon>
        <taxon>Magnetococcia</taxon>
        <taxon>Magnetococcales</taxon>
        <taxon>Magnetococcaceae</taxon>
        <taxon>Magnetococcus</taxon>
    </lineage>
</organism>
<feature type="domain" description="RecX third three-helical" evidence="7">
    <location>
        <begin position="103"/>
        <end position="146"/>
    </location>
</feature>
<dbReference type="EMBL" id="CP000471">
    <property type="protein sequence ID" value="ABK42541.1"/>
    <property type="molecule type" value="Genomic_DNA"/>
</dbReference>
<evidence type="ECO:0000256" key="4">
    <source>
        <dbReference type="ARBA" id="ARBA00022490"/>
    </source>
</evidence>
<dbReference type="Pfam" id="PF21981">
    <property type="entry name" value="RecX_HTH3"/>
    <property type="match status" value="1"/>
</dbReference>
<dbReference type="Proteomes" id="UP000002586">
    <property type="component" value="Chromosome"/>
</dbReference>
<dbReference type="Gene3D" id="1.10.10.10">
    <property type="entry name" value="Winged helix-like DNA-binding domain superfamily/Winged helix DNA-binding domain"/>
    <property type="match status" value="3"/>
</dbReference>
<evidence type="ECO:0000256" key="2">
    <source>
        <dbReference type="ARBA" id="ARBA00009695"/>
    </source>
</evidence>
<dbReference type="InterPro" id="IPR003783">
    <property type="entry name" value="Regulatory_RecX"/>
</dbReference>
<proteinExistence type="inferred from homology"/>
<name>A0L3J8_MAGMM</name>
<evidence type="ECO:0000313" key="9">
    <source>
        <dbReference type="Proteomes" id="UP000002586"/>
    </source>
</evidence>
<evidence type="ECO:0000259" key="7">
    <source>
        <dbReference type="Pfam" id="PF21981"/>
    </source>
</evidence>
<accession>A0L3J8</accession>
<reference evidence="9" key="1">
    <citation type="journal article" date="2009" name="Appl. Environ. Microbiol.">
        <title>Complete genome sequence of the chemolithoautotrophic marine magnetotactic coccus strain MC-1.</title>
        <authorList>
            <person name="Schubbe S."/>
            <person name="Williams T.J."/>
            <person name="Xie G."/>
            <person name="Kiss H.E."/>
            <person name="Brettin T.S."/>
            <person name="Martinez D."/>
            <person name="Ross C.A."/>
            <person name="Schuler D."/>
            <person name="Cox B.L."/>
            <person name="Nealson K.H."/>
            <person name="Bazylinski D.A."/>
        </authorList>
    </citation>
    <scope>NUCLEOTIDE SEQUENCE [LARGE SCALE GENOMIC DNA]</scope>
    <source>
        <strain evidence="9">ATCC BAA-1437 / JCM 17883 / MC-1</strain>
    </source>
</reference>
<dbReference type="AlphaFoldDB" id="A0L3J8"/>
<dbReference type="OrthoDB" id="5295441at2"/>
<dbReference type="InterPro" id="IPR053925">
    <property type="entry name" value="RecX_HTH_3rd"/>
</dbReference>
<dbReference type="HOGENOM" id="CLU_066607_3_2_5"/>
<evidence type="ECO:0000256" key="5">
    <source>
        <dbReference type="HAMAP-Rule" id="MF_01114"/>
    </source>
</evidence>
<keyword evidence="4 5" id="KW-0963">Cytoplasm</keyword>
<evidence type="ECO:0000256" key="1">
    <source>
        <dbReference type="ARBA" id="ARBA00004496"/>
    </source>
</evidence>
<dbReference type="KEGG" id="mgm:Mmc1_0012"/>
<comment type="similarity">
    <text evidence="2 5">Belongs to the RecX family.</text>
</comment>
<dbReference type="PANTHER" id="PTHR33602:SF1">
    <property type="entry name" value="REGULATORY PROTEIN RECX FAMILY PROTEIN"/>
    <property type="match status" value="1"/>
</dbReference>
<protein>
    <recommendedName>
        <fullName evidence="3 5">Regulatory protein RecX</fullName>
    </recommendedName>
</protein>
<evidence type="ECO:0000259" key="6">
    <source>
        <dbReference type="Pfam" id="PF02631"/>
    </source>
</evidence>
<dbReference type="GO" id="GO:0006282">
    <property type="term" value="P:regulation of DNA repair"/>
    <property type="evidence" value="ECO:0007669"/>
    <property type="project" value="UniProtKB-UniRule"/>
</dbReference>
<evidence type="ECO:0000256" key="3">
    <source>
        <dbReference type="ARBA" id="ARBA00018111"/>
    </source>
</evidence>
<dbReference type="PANTHER" id="PTHR33602">
    <property type="entry name" value="REGULATORY PROTEIN RECX FAMILY PROTEIN"/>
    <property type="match status" value="1"/>
</dbReference>
<dbReference type="eggNOG" id="COG2137">
    <property type="taxonomic scope" value="Bacteria"/>
</dbReference>
<dbReference type="InterPro" id="IPR053924">
    <property type="entry name" value="RecX_HTH_2nd"/>
</dbReference>
<dbReference type="InterPro" id="IPR036388">
    <property type="entry name" value="WH-like_DNA-bd_sf"/>
</dbReference>